<keyword evidence="2" id="KW-0732">Signal</keyword>
<dbReference type="OrthoDB" id="5409895at2759"/>
<feature type="chain" id="PRO_5003217061" evidence="2">
    <location>
        <begin position="26"/>
        <end position="440"/>
    </location>
</feature>
<dbReference type="SUPFAM" id="SSF53474">
    <property type="entry name" value="alpha/beta-Hydrolases"/>
    <property type="match status" value="1"/>
</dbReference>
<protein>
    <submittedName>
        <fullName evidence="3">Related to yellowish-green 1 (Ayg1)</fullName>
    </submittedName>
</protein>
<sequence length="440" mass="49455">MKGFAVALQAGCLLLLSLCANGANADADAAVDDSTDVLITFSQPTMNDTSPYPYHKSISAWYETLLKVALQRKAWPVDTYADETDFAPIFELLEDTYPNQTVNELGDDEWAEPFLFKGQELSHMADELRSNSSTQDAINYYMRAANVFRLAYFPWVHESTSQSKAKLHAWKLDKRAFKNAVELIDKYEHSKATASLGGDETLDIPLRVFRANGSEGALPVVVIITGLDHYHTYMLEQISTLTSYGYTVVTVAMPGTADSPITGKDPLAEDDYWTSIVDWLSYSPELFNMDCVSFWGISTGSYWAVRVSRVEKDRVRRVVSQGTASHYAFTRAWLEAAENLAYPVSLQRALGQSFGYDDPESFKEDVERFSLLRQGILDQDATRLIGVNGEKDTIFPIDDQRILAEHGPGALLRWFPHMGHNGEPLSSPWLYAFWQQRSKC</sequence>
<dbReference type="ESTHER" id="spore-e7a048">
    <property type="family name" value="Duf_1100-S"/>
</dbReference>
<proteinExistence type="predicted"/>
<dbReference type="Proteomes" id="UP000008867">
    <property type="component" value="Chromosome 5"/>
</dbReference>
<dbReference type="Pfam" id="PF06500">
    <property type="entry name" value="FrsA-like"/>
    <property type="match status" value="1"/>
</dbReference>
<dbReference type="HOGENOM" id="CLU_053723_1_0_1"/>
<keyword evidence="1" id="KW-0378">Hydrolase</keyword>
<reference evidence="3 4" key="1">
    <citation type="journal article" date="2010" name="Science">
        <title>Pathogenicity determinants in smut fungi revealed by genome comparison.</title>
        <authorList>
            <person name="Schirawski J."/>
            <person name="Mannhaupt G."/>
            <person name="Muench K."/>
            <person name="Brefort T."/>
            <person name="Schipper K."/>
            <person name="Doehlemann G."/>
            <person name="Di Stasio M."/>
            <person name="Roessel N."/>
            <person name="Mendoza-Mendoza A."/>
            <person name="Pester D."/>
            <person name="Mueller O."/>
            <person name="Winterberg B."/>
            <person name="Meyer E."/>
            <person name="Ghareeb H."/>
            <person name="Wollenberg T."/>
            <person name="Muensterkoetter M."/>
            <person name="Wong P."/>
            <person name="Walter M."/>
            <person name="Stukenbrock E."/>
            <person name="Gueldener U."/>
            <person name="Kahmann R."/>
        </authorList>
    </citation>
    <scope>NUCLEOTIDE SEQUENCE [LARGE SCALE GENOMIC DNA]</scope>
    <source>
        <strain evidence="4">SRZ2</strain>
    </source>
</reference>
<gene>
    <name evidence="3" type="ORF">sr13253</name>
</gene>
<dbReference type="PANTHER" id="PTHR22946">
    <property type="entry name" value="DIENELACTONE HYDROLASE DOMAIN-CONTAINING PROTEIN-RELATED"/>
    <property type="match status" value="1"/>
</dbReference>
<evidence type="ECO:0000313" key="4">
    <source>
        <dbReference type="Proteomes" id="UP000008867"/>
    </source>
</evidence>
<name>E7A048_SPORE</name>
<dbReference type="GO" id="GO:0016787">
    <property type="term" value="F:hydrolase activity"/>
    <property type="evidence" value="ECO:0007669"/>
    <property type="project" value="UniProtKB-KW"/>
</dbReference>
<keyword evidence="4" id="KW-1185">Reference proteome</keyword>
<dbReference type="InterPro" id="IPR029058">
    <property type="entry name" value="AB_hydrolase_fold"/>
</dbReference>
<dbReference type="PANTHER" id="PTHR22946:SF12">
    <property type="entry name" value="CONIDIAL PIGMENT BIOSYNTHESIS PROTEIN AYG1 (AFU_ORTHOLOGUE AFUA_2G17550)"/>
    <property type="match status" value="1"/>
</dbReference>
<dbReference type="eggNOG" id="ENOG502S29V">
    <property type="taxonomic scope" value="Eukaryota"/>
</dbReference>
<feature type="signal peptide" evidence="2">
    <location>
        <begin position="1"/>
        <end position="25"/>
    </location>
</feature>
<dbReference type="Gene3D" id="3.40.50.1820">
    <property type="entry name" value="alpha/beta hydrolase"/>
    <property type="match status" value="1"/>
</dbReference>
<evidence type="ECO:0000256" key="1">
    <source>
        <dbReference type="ARBA" id="ARBA00022801"/>
    </source>
</evidence>
<evidence type="ECO:0000313" key="3">
    <source>
        <dbReference type="EMBL" id="CBQ72575.1"/>
    </source>
</evidence>
<dbReference type="InterPro" id="IPR050261">
    <property type="entry name" value="FrsA_esterase"/>
</dbReference>
<accession>E7A048</accession>
<dbReference type="VEuPathDB" id="FungiDB:sr13253"/>
<dbReference type="EMBL" id="FQ311470">
    <property type="protein sequence ID" value="CBQ72575.1"/>
    <property type="molecule type" value="Genomic_DNA"/>
</dbReference>
<dbReference type="InterPro" id="IPR010520">
    <property type="entry name" value="FrsA-like"/>
</dbReference>
<organism evidence="3 4">
    <name type="scientific">Sporisorium reilianum (strain SRZ2)</name>
    <name type="common">Maize head smut fungus</name>
    <dbReference type="NCBI Taxonomy" id="999809"/>
    <lineage>
        <taxon>Eukaryota</taxon>
        <taxon>Fungi</taxon>
        <taxon>Dikarya</taxon>
        <taxon>Basidiomycota</taxon>
        <taxon>Ustilaginomycotina</taxon>
        <taxon>Ustilaginomycetes</taxon>
        <taxon>Ustilaginales</taxon>
        <taxon>Ustilaginaceae</taxon>
        <taxon>Sporisorium</taxon>
    </lineage>
</organism>
<dbReference type="AlphaFoldDB" id="E7A048"/>
<evidence type="ECO:0000256" key="2">
    <source>
        <dbReference type="SAM" id="SignalP"/>
    </source>
</evidence>